<comment type="caution">
    <text evidence="2">The sequence shown here is derived from an EMBL/GenBank/DDBJ whole genome shotgun (WGS) entry which is preliminary data.</text>
</comment>
<reference evidence="2" key="1">
    <citation type="submission" date="2023-10" db="EMBL/GenBank/DDBJ databases">
        <title>Genome assembly of Pristionchus species.</title>
        <authorList>
            <person name="Yoshida K."/>
            <person name="Sommer R.J."/>
        </authorList>
    </citation>
    <scope>NUCLEOTIDE SEQUENCE</scope>
    <source>
        <strain evidence="2">RS5133</strain>
    </source>
</reference>
<dbReference type="Gene3D" id="3.10.20.90">
    <property type="entry name" value="Phosphatidylinositol 3-kinase Catalytic Subunit, Chain A, domain 1"/>
    <property type="match status" value="1"/>
</dbReference>
<dbReference type="InterPro" id="IPR003103">
    <property type="entry name" value="BAG_domain"/>
</dbReference>
<evidence type="ECO:0000259" key="1">
    <source>
        <dbReference type="PROSITE" id="PS51035"/>
    </source>
</evidence>
<dbReference type="InterPro" id="IPR029071">
    <property type="entry name" value="Ubiquitin-like_domsf"/>
</dbReference>
<name>A0AAV5WB66_9BILA</name>
<dbReference type="EMBL" id="BTSY01000005">
    <property type="protein sequence ID" value="GMT28056.1"/>
    <property type="molecule type" value="Genomic_DNA"/>
</dbReference>
<proteinExistence type="predicted"/>
<dbReference type="GO" id="GO:0051087">
    <property type="term" value="F:protein-folding chaperone binding"/>
    <property type="evidence" value="ECO:0007669"/>
    <property type="project" value="InterPro"/>
</dbReference>
<organism evidence="2 3">
    <name type="scientific">Pristionchus fissidentatus</name>
    <dbReference type="NCBI Taxonomy" id="1538716"/>
    <lineage>
        <taxon>Eukaryota</taxon>
        <taxon>Metazoa</taxon>
        <taxon>Ecdysozoa</taxon>
        <taxon>Nematoda</taxon>
        <taxon>Chromadorea</taxon>
        <taxon>Rhabditida</taxon>
        <taxon>Rhabditina</taxon>
        <taxon>Diplogasteromorpha</taxon>
        <taxon>Diplogasteroidea</taxon>
        <taxon>Neodiplogasteridae</taxon>
        <taxon>Pristionchus</taxon>
    </lineage>
</organism>
<dbReference type="SMART" id="SM00264">
    <property type="entry name" value="BAG"/>
    <property type="match status" value="1"/>
</dbReference>
<evidence type="ECO:0000313" key="2">
    <source>
        <dbReference type="EMBL" id="GMT28056.1"/>
    </source>
</evidence>
<dbReference type="AlphaFoldDB" id="A0AAV5WB66"/>
<evidence type="ECO:0000313" key="3">
    <source>
        <dbReference type="Proteomes" id="UP001432322"/>
    </source>
</evidence>
<sequence>RICLVVEMKLKIACGTNNFDLDLTADGSPSTFGEFKSRICDELNIDSKMIRVIHRGKTLSGDDSDALDKFAFKEGDKLLVMGKARAPLMSDATFHALCDFEKKTLVGWQKGFDDLEKDVNELEKRFLDPKQHSEMAKRIEKKLKSFNEAGSRHMEALDAMTMNTPGSNEEQVKRNREKRKELINGIETMLNQNDTALRKVEELQRIEAEGEKAK</sequence>
<dbReference type="Proteomes" id="UP001432322">
    <property type="component" value="Unassembled WGS sequence"/>
</dbReference>
<accession>A0AAV5WB66</accession>
<dbReference type="PROSITE" id="PS51035">
    <property type="entry name" value="BAG"/>
    <property type="match status" value="1"/>
</dbReference>
<dbReference type="SUPFAM" id="SSF63491">
    <property type="entry name" value="BAG domain"/>
    <property type="match status" value="1"/>
</dbReference>
<feature type="domain" description="BAG" evidence="1">
    <location>
        <begin position="111"/>
        <end position="197"/>
    </location>
</feature>
<gene>
    <name evidence="2" type="ORF">PFISCL1PPCAC_19353</name>
</gene>
<dbReference type="InterPro" id="IPR036533">
    <property type="entry name" value="BAG_dom_sf"/>
</dbReference>
<keyword evidence="3" id="KW-1185">Reference proteome</keyword>
<dbReference type="Gene3D" id="1.20.58.120">
    <property type="entry name" value="BAG domain"/>
    <property type="match status" value="1"/>
</dbReference>
<feature type="non-terminal residue" evidence="2">
    <location>
        <position position="1"/>
    </location>
</feature>
<dbReference type="SUPFAM" id="SSF54236">
    <property type="entry name" value="Ubiquitin-like"/>
    <property type="match status" value="1"/>
</dbReference>
<protein>
    <recommendedName>
        <fullName evidence="1">BAG domain-containing protein</fullName>
    </recommendedName>
</protein>